<dbReference type="OrthoDB" id="689350at2759"/>
<gene>
    <name evidence="3" type="primary">PLEST009401</name>
    <name evidence="3" type="ORF">PLESTB_001736200</name>
</gene>
<dbReference type="CDD" id="cd00371">
    <property type="entry name" value="HMA"/>
    <property type="match status" value="1"/>
</dbReference>
<dbReference type="Pfam" id="PF00403">
    <property type="entry name" value="HMA"/>
    <property type="match status" value="1"/>
</dbReference>
<dbReference type="Gene3D" id="3.30.70.100">
    <property type="match status" value="1"/>
</dbReference>
<dbReference type="InterPro" id="IPR017969">
    <property type="entry name" value="Heavy-metal-associated_CS"/>
</dbReference>
<dbReference type="PROSITE" id="PS50846">
    <property type="entry name" value="HMA_2"/>
    <property type="match status" value="1"/>
</dbReference>
<sequence>MMLSIAAKAPTALAARRGARHVPVSYTVQRGLVGFRGRSPVSVCSTGGDNPELKIGIEGMMCDGCSSRIEKVLKGMESVKTVSVSLEGKVAVVGLAKEAANSAEAQAAAAALVDTINSLGFEAKLQQ</sequence>
<dbReference type="GO" id="GO:0046872">
    <property type="term" value="F:metal ion binding"/>
    <property type="evidence" value="ECO:0007669"/>
    <property type="project" value="UniProtKB-KW"/>
</dbReference>
<accession>A0A9W6BZR4</accession>
<protein>
    <recommendedName>
        <fullName evidence="2">HMA domain-containing protein</fullName>
    </recommendedName>
</protein>
<dbReference type="EMBL" id="BRXU01000044">
    <property type="protein sequence ID" value="GLC61253.1"/>
    <property type="molecule type" value="Genomic_DNA"/>
</dbReference>
<reference evidence="3 4" key="1">
    <citation type="journal article" date="2023" name="Commun. Biol.">
        <title>Reorganization of the ancestral sex-determining regions during the evolution of trioecy in Pleodorina starrii.</title>
        <authorList>
            <person name="Takahashi K."/>
            <person name="Suzuki S."/>
            <person name="Kawai-Toyooka H."/>
            <person name="Yamamoto K."/>
            <person name="Hamaji T."/>
            <person name="Ootsuki R."/>
            <person name="Yamaguchi H."/>
            <person name="Kawachi M."/>
            <person name="Higashiyama T."/>
            <person name="Nozaki H."/>
        </authorList>
    </citation>
    <scope>NUCLEOTIDE SEQUENCE [LARGE SCALE GENOMIC DNA]</scope>
    <source>
        <strain evidence="3 4">NIES-4479</strain>
    </source>
</reference>
<dbReference type="InterPro" id="IPR006121">
    <property type="entry name" value="HMA_dom"/>
</dbReference>
<keyword evidence="1" id="KW-0479">Metal-binding</keyword>
<evidence type="ECO:0000313" key="4">
    <source>
        <dbReference type="Proteomes" id="UP001165080"/>
    </source>
</evidence>
<evidence type="ECO:0000313" key="3">
    <source>
        <dbReference type="EMBL" id="GLC61253.1"/>
    </source>
</evidence>
<dbReference type="InterPro" id="IPR036163">
    <property type="entry name" value="HMA_dom_sf"/>
</dbReference>
<comment type="caution">
    <text evidence="3">The sequence shown here is derived from an EMBL/GenBank/DDBJ whole genome shotgun (WGS) entry which is preliminary data.</text>
</comment>
<dbReference type="PROSITE" id="PS01047">
    <property type="entry name" value="HMA_1"/>
    <property type="match status" value="1"/>
</dbReference>
<organism evidence="3 4">
    <name type="scientific">Pleodorina starrii</name>
    <dbReference type="NCBI Taxonomy" id="330485"/>
    <lineage>
        <taxon>Eukaryota</taxon>
        <taxon>Viridiplantae</taxon>
        <taxon>Chlorophyta</taxon>
        <taxon>core chlorophytes</taxon>
        <taxon>Chlorophyceae</taxon>
        <taxon>CS clade</taxon>
        <taxon>Chlamydomonadales</taxon>
        <taxon>Volvocaceae</taxon>
        <taxon>Pleodorina</taxon>
    </lineage>
</organism>
<evidence type="ECO:0000259" key="2">
    <source>
        <dbReference type="PROSITE" id="PS50846"/>
    </source>
</evidence>
<name>A0A9W6BZR4_9CHLO</name>
<evidence type="ECO:0000256" key="1">
    <source>
        <dbReference type="ARBA" id="ARBA00022723"/>
    </source>
</evidence>
<dbReference type="Proteomes" id="UP001165080">
    <property type="component" value="Unassembled WGS sequence"/>
</dbReference>
<dbReference type="AlphaFoldDB" id="A0A9W6BZR4"/>
<feature type="domain" description="HMA" evidence="2">
    <location>
        <begin position="51"/>
        <end position="124"/>
    </location>
</feature>
<dbReference type="SUPFAM" id="SSF55008">
    <property type="entry name" value="HMA, heavy metal-associated domain"/>
    <property type="match status" value="1"/>
</dbReference>
<proteinExistence type="predicted"/>
<keyword evidence="4" id="KW-1185">Reference proteome</keyword>